<feature type="signal peptide" evidence="1">
    <location>
        <begin position="1"/>
        <end position="18"/>
    </location>
</feature>
<geneLocation type="plasmid" evidence="3">
    <name>pMaq22A_1p DNA</name>
</geneLocation>
<dbReference type="RefSeq" id="WP_060850479.1">
    <property type="nucleotide sequence ID" value="NZ_AP014705.1"/>
</dbReference>
<accession>A0A0C6FM13</accession>
<keyword evidence="2" id="KW-0614">Plasmid</keyword>
<reference evidence="2 3" key="1">
    <citation type="journal article" date="2015" name="Genome Announc.">
        <title>Complete Genome Sequence of Methylobacterium aquaticum Strain 22A, Isolated from Racomitrium japonicum Moss.</title>
        <authorList>
            <person name="Tani A."/>
            <person name="Ogura Y."/>
            <person name="Hayashi T."/>
            <person name="Kimbara K."/>
        </authorList>
    </citation>
    <scope>NUCLEOTIDE SEQUENCE [LARGE SCALE GENOMIC DNA]</scope>
    <source>
        <strain evidence="2 3">MA-22A</strain>
        <plasmid evidence="3">Plasmid pMaq22A_1p DNA</plasmid>
    </source>
</reference>
<dbReference type="EMBL" id="AP014705">
    <property type="protein sequence ID" value="BAQ49423.1"/>
    <property type="molecule type" value="Genomic_DNA"/>
</dbReference>
<dbReference type="Proteomes" id="UP000061432">
    <property type="component" value="Plasmid pMaq22A_1p"/>
</dbReference>
<sequence length="135" mass="14055">MRNILLAAIAATVIGATAAPLGLLAMQDAAVGATPTAMAASKLGDLSKFRAIVVDVKAMTDRGDLAAAKMRIKDLELSWDASEAGLKPRAAADWHVVDKAIDRALDALRASNPDPAACRRAVDDLLAIIDQTHTA</sequence>
<organism evidence="2 3">
    <name type="scientific">Methylobacterium aquaticum</name>
    <dbReference type="NCBI Taxonomy" id="270351"/>
    <lineage>
        <taxon>Bacteria</taxon>
        <taxon>Pseudomonadati</taxon>
        <taxon>Pseudomonadota</taxon>
        <taxon>Alphaproteobacteria</taxon>
        <taxon>Hyphomicrobiales</taxon>
        <taxon>Methylobacteriaceae</taxon>
        <taxon>Methylobacterium</taxon>
    </lineage>
</organism>
<reference evidence="3" key="2">
    <citation type="submission" date="2015-01" db="EMBL/GenBank/DDBJ databases">
        <title>Complete genome sequence of Methylobacterium aquaticum strain 22A.</title>
        <authorList>
            <person name="Tani A."/>
            <person name="Ogura Y."/>
            <person name="Hayashi T."/>
        </authorList>
    </citation>
    <scope>NUCLEOTIDE SEQUENCE [LARGE SCALE GENOMIC DNA]</scope>
    <source>
        <strain evidence="3">MA-22A</strain>
        <plasmid evidence="3">Plasmid pMaq22A_1p DNA</plasmid>
    </source>
</reference>
<name>A0A0C6FM13_9HYPH</name>
<keyword evidence="1" id="KW-0732">Signal</keyword>
<gene>
    <name evidence="2" type="ORF">Maq22A_1p36025</name>
</gene>
<keyword evidence="2" id="KW-0808">Transferase</keyword>
<keyword evidence="2" id="KW-0418">Kinase</keyword>
<dbReference type="PATRIC" id="fig|270351.10.peg.6497"/>
<proteinExistence type="predicted"/>
<dbReference type="AlphaFoldDB" id="A0A0C6FM13"/>
<protein>
    <submittedName>
        <fullName evidence="2">Histidine kinase</fullName>
    </submittedName>
</protein>
<feature type="chain" id="PRO_5002199873" evidence="1">
    <location>
        <begin position="19"/>
        <end position="135"/>
    </location>
</feature>
<dbReference type="OrthoDB" id="7861013at2"/>
<dbReference type="GO" id="GO:0016301">
    <property type="term" value="F:kinase activity"/>
    <property type="evidence" value="ECO:0007669"/>
    <property type="project" value="UniProtKB-KW"/>
</dbReference>
<dbReference type="KEGG" id="maqu:Maq22A_1p36025"/>
<evidence type="ECO:0000256" key="1">
    <source>
        <dbReference type="SAM" id="SignalP"/>
    </source>
</evidence>
<evidence type="ECO:0000313" key="2">
    <source>
        <dbReference type="EMBL" id="BAQ49423.1"/>
    </source>
</evidence>
<evidence type="ECO:0000313" key="3">
    <source>
        <dbReference type="Proteomes" id="UP000061432"/>
    </source>
</evidence>